<sequence length="359" mass="39100">MRKTKNSLKPFILILVGFFLVGKSLFAQIDASNLEFDTDANKRGSAAAAMLGIGIGARAEAIGGAFVAIADDPSALYWNPAGIVQLNSLSVLVTKTNWFVETDFSSLDLVVPISSMNSAIGLHLAILDYGDNPVRTAFRPEGTGETYSASDFVVGLYWAMNITDRVSVSLGLKYFQETIWHVKGSALATDLSILFQTPWKGLKLGGTISNLGPEFGLSGRDLTNVEDVDGRKPIYFNNDNVPINIATETYPLPLLFRFGIAYKWELNESNSITIASNLNHPSNNVESVDAGLEARIFKSFFLRGGYQSMFTDYSANGLTLGAGINYKILDVMSIIVDYSWSDWGVLNSVHRISVGISAY</sequence>
<organism evidence="1">
    <name type="scientific">hydrothermal vent metagenome</name>
    <dbReference type="NCBI Taxonomy" id="652676"/>
    <lineage>
        <taxon>unclassified sequences</taxon>
        <taxon>metagenomes</taxon>
        <taxon>ecological metagenomes</taxon>
    </lineage>
</organism>
<reference evidence="1" key="1">
    <citation type="submission" date="2018-06" db="EMBL/GenBank/DDBJ databases">
        <authorList>
            <person name="Zhirakovskaya E."/>
        </authorList>
    </citation>
    <scope>NUCLEOTIDE SEQUENCE</scope>
</reference>
<name>A0A3B1BVL7_9ZZZZ</name>
<evidence type="ECO:0008006" key="2">
    <source>
        <dbReference type="Google" id="ProtNLM"/>
    </source>
</evidence>
<protein>
    <recommendedName>
        <fullName evidence="2">PorV/PorQ family protein</fullName>
    </recommendedName>
</protein>
<gene>
    <name evidence="1" type="ORF">MNBD_IGNAVI01-2083</name>
</gene>
<accession>A0A3B1BVL7</accession>
<evidence type="ECO:0000313" key="1">
    <source>
        <dbReference type="EMBL" id="VAX19772.1"/>
    </source>
</evidence>
<dbReference type="AlphaFoldDB" id="A0A3B1BVL7"/>
<dbReference type="SUPFAM" id="SSF56935">
    <property type="entry name" value="Porins"/>
    <property type="match status" value="1"/>
</dbReference>
<dbReference type="Gene3D" id="2.40.160.60">
    <property type="entry name" value="Outer membrane protein transport protein (OMPP1/FadL/TodX)"/>
    <property type="match status" value="1"/>
</dbReference>
<dbReference type="NCBIfam" id="NF033709">
    <property type="entry name" value="PorV_fam"/>
    <property type="match status" value="1"/>
</dbReference>
<dbReference type="EMBL" id="UOGD01000151">
    <property type="protein sequence ID" value="VAX19772.1"/>
    <property type="molecule type" value="Genomic_DNA"/>
</dbReference>
<proteinExistence type="predicted"/>